<feature type="region of interest" description="Disordered" evidence="1">
    <location>
        <begin position="31"/>
        <end position="61"/>
    </location>
</feature>
<name>A0A2R6A9F7_9ARCH</name>
<dbReference type="Proteomes" id="UP000240322">
    <property type="component" value="Unassembled WGS sequence"/>
</dbReference>
<evidence type="ECO:0000313" key="3">
    <source>
        <dbReference type="Proteomes" id="UP000240322"/>
    </source>
</evidence>
<evidence type="ECO:0000256" key="1">
    <source>
        <dbReference type="SAM" id="MobiDB-lite"/>
    </source>
</evidence>
<reference evidence="2 3" key="1">
    <citation type="submission" date="2017-04" db="EMBL/GenBank/DDBJ databases">
        <title>Novel microbial lineages endemic to geothermal iron-oxide mats fill important gaps in the evolutionary history of Archaea.</title>
        <authorList>
            <person name="Jay Z.J."/>
            <person name="Beam J.P."/>
            <person name="Dlakic M."/>
            <person name="Rusch D.B."/>
            <person name="Kozubal M.A."/>
            <person name="Inskeep W.P."/>
        </authorList>
    </citation>
    <scope>NUCLEOTIDE SEQUENCE [LARGE SCALE GENOMIC DNA]</scope>
    <source>
        <strain evidence="2">OSP_D</strain>
    </source>
</reference>
<gene>
    <name evidence="2" type="ORF">B9Q03_13690</name>
</gene>
<sequence>MEPSTPTAHPPLRSEESAWVSVRATLEEPPRFLNPSKRFTNNPVSSRVSTLSRSAGLDIKK</sequence>
<feature type="compositionally biased region" description="Polar residues" evidence="1">
    <location>
        <begin position="37"/>
        <end position="53"/>
    </location>
</feature>
<accession>A0A2R6A9F7</accession>
<protein>
    <submittedName>
        <fullName evidence="2">Uncharacterized protein</fullName>
    </submittedName>
</protein>
<proteinExistence type="predicted"/>
<comment type="caution">
    <text evidence="2">The sequence shown here is derived from an EMBL/GenBank/DDBJ whole genome shotgun (WGS) entry which is preliminary data.</text>
</comment>
<dbReference type="EMBL" id="NEXE01000326">
    <property type="protein sequence ID" value="PSN83052.1"/>
    <property type="molecule type" value="Genomic_DNA"/>
</dbReference>
<evidence type="ECO:0000313" key="2">
    <source>
        <dbReference type="EMBL" id="PSN83052.1"/>
    </source>
</evidence>
<organism evidence="2 3">
    <name type="scientific">Candidatus Marsarchaeota G2 archaeon OSP_D</name>
    <dbReference type="NCBI Taxonomy" id="1978157"/>
    <lineage>
        <taxon>Archaea</taxon>
        <taxon>Candidatus Marsarchaeota</taxon>
        <taxon>Candidatus Marsarchaeota group 2</taxon>
    </lineage>
</organism>
<dbReference type="AlphaFoldDB" id="A0A2R6A9F7"/>